<feature type="compositionally biased region" description="Polar residues" evidence="3">
    <location>
        <begin position="300"/>
        <end position="317"/>
    </location>
</feature>
<feature type="region of interest" description="Disordered" evidence="3">
    <location>
        <begin position="931"/>
        <end position="1069"/>
    </location>
</feature>
<feature type="compositionally biased region" description="Basic and acidic residues" evidence="3">
    <location>
        <begin position="207"/>
        <end position="222"/>
    </location>
</feature>
<feature type="compositionally biased region" description="Polar residues" evidence="3">
    <location>
        <begin position="1033"/>
        <end position="1043"/>
    </location>
</feature>
<feature type="region of interest" description="Disordered" evidence="3">
    <location>
        <begin position="44"/>
        <end position="102"/>
    </location>
</feature>
<sequence>MSSPAGLHFSQADFLARWMPSSTRAGVILNPGLDLAGSFRNTSAVESPSLEPDDSFASDFSPLPASADSSCIDVDGHGRLRGGERAGTDRPVNGQFSESPRNLDGELESLEEMASKSDDLPVRMKLEQLRQWQQHMQEQLKSHQLEELLRLQEEQQRLLGMMNGSQDCTGGTWNSREDDQEQSVDPSHFHEHDDTFIPSNGVSLTEDNSRKEDAVFSDRPIEGQKKTFEELLEEQLRLEEQRLKSAQQQQSQDGAKAVAKRAFLRRGEGLSRFTNNRQALLPKTEVKKDPKPQVQARGMSRSNSEPASIQRGSTNAVQRLPIQRKTATLNKENRQKGLSPPPQDIRVESKTARTRVLGSHQRHNTEGSELIQTEPGGGRTKQHQMGQVKEQNNRKVAQSAQAARNPCYSTQPDPVTKQVGIGRGPEKVENDAAKETGVPQNSFESSFQEKLQRWECDRQLESMELGEFELLEQAAEELSFSSNSSFVIKVLQMDRLQTARGHHPRRLSSTPIKSPPKVSRQRCSSVGSIGDVACKIRSMNSEAFVMTTRDNTRKNKVSIGDKEEQDSGREVEHLNSDLSSLSGSESEDQEVAVKPHLYLRSFPAQSDPPYDKRSYQDEDSFRDSASDVTGVDERESDSILSAADESTLLEDKDGQQGRVVFDDNDTWNDLEDTVGKASNSRGVYPVSRATASGISPPERTLSRKVATSKVVELDKGTVIVSDNQEPDPPAPPASQLMTRLFPSLKPKTQSAPLPPPPAAPAAPAAAESKKPEVETGQQVQSTLLRERLVELEIEIERFKKENAALAKLRQENEKNQENLRKELLEFEQMKAEELAKFEEYKKEENRKLQKERKLFEKHASAARAIPDKKEREEIQALKQQLLSLQEEVRGKESRWASTQSRLRQQIDSLRQENTSLQGEIQMMEKLRISAWKKNPVSAEKDKEPKDSPRMFENSVSAVTKGVKFASPLDSRGCSTISSSPPQSSAAAATRRGSRERSQAASAGIKSSLRRPGSFSSASSSSSLPDRKTEERSTPASKSQNKSPNQEHSHNCSPKRDSPPKEPECSEAEEAEEAQEVITHPDGKIEKVLAGGDRLITFPNGTRKEVSADGLTVKVTFFNGDTKQITADQRVIYYYAEAQTTHITYPDGMEVLHFPNNQTEKHFSDGRKEITFPDQTVKNLFPNGREESVLTDGTIIQVNPDGTKEILFNTGQKEIHTADYKRREYPDGTVKTVYADGKQETHYPNGRLRIKDKDGNVIVDNRP</sequence>
<feature type="domain" description="CENPJ tubulin-binding region" evidence="5">
    <location>
        <begin position="218"/>
        <end position="275"/>
    </location>
</feature>
<reference evidence="6" key="3">
    <citation type="submission" date="2025-09" db="UniProtKB">
        <authorList>
            <consortium name="Ensembl"/>
        </authorList>
    </citation>
    <scope>IDENTIFICATION</scope>
</reference>
<feature type="region of interest" description="Disordered" evidence="3">
    <location>
        <begin position="165"/>
        <end position="222"/>
    </location>
</feature>
<feature type="region of interest" description="Disordered" evidence="3">
    <location>
        <begin position="717"/>
        <end position="736"/>
    </location>
</feature>
<proteinExistence type="inferred from homology"/>
<feature type="compositionally biased region" description="Polar residues" evidence="3">
    <location>
        <begin position="165"/>
        <end position="174"/>
    </location>
</feature>
<feature type="region of interest" description="Disordered" evidence="3">
    <location>
        <begin position="499"/>
        <end position="523"/>
    </location>
</feature>
<keyword evidence="2" id="KW-0175">Coiled coil</keyword>
<evidence type="ECO:0000259" key="5">
    <source>
        <dbReference type="Pfam" id="PF25779"/>
    </source>
</evidence>
<evidence type="ECO:0000256" key="3">
    <source>
        <dbReference type="SAM" id="MobiDB-lite"/>
    </source>
</evidence>
<feature type="region of interest" description="Disordered" evidence="3">
    <location>
        <begin position="275"/>
        <end position="382"/>
    </location>
</feature>
<protein>
    <submittedName>
        <fullName evidence="6">Centromere protein J</fullName>
    </submittedName>
</protein>
<keyword evidence="7" id="KW-1185">Reference proteome</keyword>
<comment type="similarity">
    <text evidence="1">Belongs to the TCP10 family.</text>
</comment>
<dbReference type="InterPro" id="IPR047002">
    <property type="entry name" value="Tcp10_C_sf"/>
</dbReference>
<feature type="region of interest" description="Disordered" evidence="3">
    <location>
        <begin position="743"/>
        <end position="781"/>
    </location>
</feature>
<feature type="domain" description="Centromere protein J C-terminal" evidence="4">
    <location>
        <begin position="1181"/>
        <end position="1215"/>
    </location>
</feature>
<evidence type="ECO:0000313" key="7">
    <source>
        <dbReference type="Proteomes" id="UP000472265"/>
    </source>
</evidence>
<dbReference type="FunCoup" id="A0A671UMF3">
    <property type="interactions" value="1505"/>
</dbReference>
<feature type="domain" description="Centromere protein J C-terminal" evidence="4">
    <location>
        <begin position="1073"/>
        <end position="1105"/>
    </location>
</feature>
<dbReference type="GeneTree" id="ENSGT00530000063927"/>
<feature type="domain" description="Centromere protein J C-terminal" evidence="4">
    <location>
        <begin position="1145"/>
        <end position="1173"/>
    </location>
</feature>
<gene>
    <name evidence="6" type="primary">cenpj</name>
</gene>
<evidence type="ECO:0000313" key="6">
    <source>
        <dbReference type="Ensembl" id="ENSSAUP00010013824.1"/>
    </source>
</evidence>
<feature type="compositionally biased region" description="Basic and acidic residues" evidence="3">
    <location>
        <begin position="938"/>
        <end position="949"/>
    </location>
</feature>
<dbReference type="GO" id="GO:0060271">
    <property type="term" value="P:cilium assembly"/>
    <property type="evidence" value="ECO:0007669"/>
    <property type="project" value="TreeGrafter"/>
</dbReference>
<evidence type="ECO:0000256" key="1">
    <source>
        <dbReference type="ARBA" id="ARBA00005627"/>
    </source>
</evidence>
<feature type="region of interest" description="Disordered" evidence="3">
    <location>
        <begin position="553"/>
        <end position="667"/>
    </location>
</feature>
<dbReference type="Gene3D" id="2.60.450.20">
    <property type="match status" value="1"/>
</dbReference>
<dbReference type="InterPro" id="IPR009852">
    <property type="entry name" value="CENPJ_C_dom"/>
</dbReference>
<feature type="compositionally biased region" description="Low complexity" evidence="3">
    <location>
        <begin position="977"/>
        <end position="990"/>
    </location>
</feature>
<dbReference type="InterPro" id="IPR026581">
    <property type="entry name" value="TCP10L/CENPJ"/>
</dbReference>
<dbReference type="OMA" id="EENSCKH"/>
<dbReference type="GO" id="GO:0015631">
    <property type="term" value="F:tubulin binding"/>
    <property type="evidence" value="ECO:0007669"/>
    <property type="project" value="TreeGrafter"/>
</dbReference>
<dbReference type="Pfam" id="PF07202">
    <property type="entry name" value="Tcp10_C"/>
    <property type="match status" value="4"/>
</dbReference>
<evidence type="ECO:0000256" key="2">
    <source>
        <dbReference type="SAM" id="Coils"/>
    </source>
</evidence>
<dbReference type="PANTHER" id="PTHR10331:SF27">
    <property type="entry name" value="CENTROMERE PROTEIN J"/>
    <property type="match status" value="1"/>
</dbReference>
<dbReference type="AlphaFoldDB" id="A0A671UMF3"/>
<reference evidence="6" key="1">
    <citation type="submission" date="2021-04" db="EMBL/GenBank/DDBJ databases">
        <authorList>
            <consortium name="Wellcome Sanger Institute Data Sharing"/>
        </authorList>
    </citation>
    <scope>NUCLEOTIDE SEQUENCE [LARGE SCALE GENOMIC DNA]</scope>
</reference>
<dbReference type="OrthoDB" id="10252174at2759"/>
<dbReference type="InParanoid" id="A0A671UMF3"/>
<reference evidence="6" key="2">
    <citation type="submission" date="2025-08" db="UniProtKB">
        <authorList>
            <consortium name="Ensembl"/>
        </authorList>
    </citation>
    <scope>IDENTIFICATION</scope>
</reference>
<dbReference type="Proteomes" id="UP000472265">
    <property type="component" value="Chromosome 9"/>
</dbReference>
<evidence type="ECO:0000259" key="4">
    <source>
        <dbReference type="Pfam" id="PF07202"/>
    </source>
</evidence>
<organism evidence="6 7">
    <name type="scientific">Sparus aurata</name>
    <name type="common">Gilthead sea bream</name>
    <dbReference type="NCBI Taxonomy" id="8175"/>
    <lineage>
        <taxon>Eukaryota</taxon>
        <taxon>Metazoa</taxon>
        <taxon>Chordata</taxon>
        <taxon>Craniata</taxon>
        <taxon>Vertebrata</taxon>
        <taxon>Euteleostomi</taxon>
        <taxon>Actinopterygii</taxon>
        <taxon>Neopterygii</taxon>
        <taxon>Teleostei</taxon>
        <taxon>Neoteleostei</taxon>
        <taxon>Acanthomorphata</taxon>
        <taxon>Eupercaria</taxon>
        <taxon>Spariformes</taxon>
        <taxon>Sparidae</taxon>
        <taxon>Sparus</taxon>
    </lineage>
</organism>
<feature type="compositionally biased region" description="Low complexity" evidence="3">
    <location>
        <begin position="1009"/>
        <end position="1023"/>
    </location>
</feature>
<accession>A0A671UMF3</accession>
<dbReference type="Ensembl" id="ENSSAUT00010014692.1">
    <property type="protein sequence ID" value="ENSSAUP00010013824.1"/>
    <property type="gene ID" value="ENSSAUG00010006514.1"/>
</dbReference>
<feature type="coiled-coil region" evidence="2">
    <location>
        <begin position="781"/>
        <end position="926"/>
    </location>
</feature>
<dbReference type="GO" id="GO:0005813">
    <property type="term" value="C:centrosome"/>
    <property type="evidence" value="ECO:0007669"/>
    <property type="project" value="TreeGrafter"/>
</dbReference>
<feature type="compositionally biased region" description="Basic and acidic residues" evidence="3">
    <location>
        <begin position="1248"/>
        <end position="1262"/>
    </location>
</feature>
<feature type="region of interest" description="Disordered" evidence="3">
    <location>
        <begin position="1232"/>
        <end position="1262"/>
    </location>
</feature>
<feature type="compositionally biased region" description="Basic and acidic residues" evidence="3">
    <location>
        <begin position="1044"/>
        <end position="1063"/>
    </location>
</feature>
<feature type="compositionally biased region" description="Polar residues" evidence="3">
    <location>
        <begin position="197"/>
        <end position="206"/>
    </location>
</feature>
<dbReference type="GO" id="GO:0061511">
    <property type="term" value="P:centriole elongation"/>
    <property type="evidence" value="ECO:0007669"/>
    <property type="project" value="TreeGrafter"/>
</dbReference>
<dbReference type="Pfam" id="PF25779">
    <property type="entry name" value="Tubulin-bind_CPAP"/>
    <property type="match status" value="1"/>
</dbReference>
<name>A0A671UMF3_SPAAU</name>
<feature type="compositionally biased region" description="Basic and acidic residues" evidence="3">
    <location>
        <begin position="74"/>
        <end position="88"/>
    </location>
</feature>
<dbReference type="PANTHER" id="PTHR10331">
    <property type="entry name" value="T COMPLEX PROTEIN 10"/>
    <property type="match status" value="1"/>
</dbReference>
<dbReference type="GO" id="GO:0019904">
    <property type="term" value="F:protein domain specific binding"/>
    <property type="evidence" value="ECO:0007669"/>
    <property type="project" value="Ensembl"/>
</dbReference>
<feature type="domain" description="Centromere protein J C-terminal" evidence="4">
    <location>
        <begin position="1220"/>
        <end position="1249"/>
    </location>
</feature>
<dbReference type="GO" id="GO:0005814">
    <property type="term" value="C:centriole"/>
    <property type="evidence" value="ECO:0007669"/>
    <property type="project" value="TreeGrafter"/>
</dbReference>
<dbReference type="InterPro" id="IPR058029">
    <property type="entry name" value="Tubulin-bd_CENPJ"/>
</dbReference>
<feature type="compositionally biased region" description="Basic and acidic residues" evidence="3">
    <location>
        <begin position="609"/>
        <end position="637"/>
    </location>
</feature>
<feature type="compositionally biased region" description="Basic and acidic residues" evidence="3">
    <location>
        <begin position="559"/>
        <end position="575"/>
    </location>
</feature>